<dbReference type="RefSeq" id="WP_146576801.1">
    <property type="nucleotide sequence ID" value="NZ_SJPM01000002.1"/>
</dbReference>
<feature type="region of interest" description="Disordered" evidence="1">
    <location>
        <begin position="82"/>
        <end position="103"/>
    </location>
</feature>
<dbReference type="EMBL" id="SJPM01000002">
    <property type="protein sequence ID" value="TWU01516.1"/>
    <property type="molecule type" value="Genomic_DNA"/>
</dbReference>
<organism evidence="3 4">
    <name type="scientific">Neorhodopirellula pilleata</name>
    <dbReference type="NCBI Taxonomy" id="2714738"/>
    <lineage>
        <taxon>Bacteria</taxon>
        <taxon>Pseudomonadati</taxon>
        <taxon>Planctomycetota</taxon>
        <taxon>Planctomycetia</taxon>
        <taxon>Pirellulales</taxon>
        <taxon>Pirellulaceae</taxon>
        <taxon>Neorhodopirellula</taxon>
    </lineage>
</organism>
<comment type="caution">
    <text evidence="3">The sequence shown here is derived from an EMBL/GenBank/DDBJ whole genome shotgun (WGS) entry which is preliminary data.</text>
</comment>
<evidence type="ECO:0000313" key="4">
    <source>
        <dbReference type="Proteomes" id="UP000316213"/>
    </source>
</evidence>
<sequence length="103" mass="11298" precursor="true">MMLCTTLMLAVLPSIGLGVVGTEALLDGETSPFSEEDFEGRSFHSRSRKERITIARQSSMTMAALTSPWQYPARIASRARPFGPTRAIEGHRRADGSLAPMRC</sequence>
<accession>A0A5C6AR22</accession>
<name>A0A5C6AR22_9BACT</name>
<dbReference type="Proteomes" id="UP000316213">
    <property type="component" value="Unassembled WGS sequence"/>
</dbReference>
<evidence type="ECO:0008006" key="5">
    <source>
        <dbReference type="Google" id="ProtNLM"/>
    </source>
</evidence>
<evidence type="ECO:0000313" key="3">
    <source>
        <dbReference type="EMBL" id="TWU01516.1"/>
    </source>
</evidence>
<reference evidence="3 4" key="1">
    <citation type="submission" date="2019-02" db="EMBL/GenBank/DDBJ databases">
        <title>Deep-cultivation of Planctomycetes and their phenomic and genomic characterization uncovers novel biology.</title>
        <authorList>
            <person name="Wiegand S."/>
            <person name="Jogler M."/>
            <person name="Boedeker C."/>
            <person name="Pinto D."/>
            <person name="Vollmers J."/>
            <person name="Rivas-Marin E."/>
            <person name="Kohn T."/>
            <person name="Peeters S.H."/>
            <person name="Heuer A."/>
            <person name="Rast P."/>
            <person name="Oberbeckmann S."/>
            <person name="Bunk B."/>
            <person name="Jeske O."/>
            <person name="Meyerdierks A."/>
            <person name="Storesund J.E."/>
            <person name="Kallscheuer N."/>
            <person name="Luecker S."/>
            <person name="Lage O.M."/>
            <person name="Pohl T."/>
            <person name="Merkel B.J."/>
            <person name="Hornburger P."/>
            <person name="Mueller R.-W."/>
            <person name="Bruemmer F."/>
            <person name="Labrenz M."/>
            <person name="Spormann A.M."/>
            <person name="Op Den Camp H."/>
            <person name="Overmann J."/>
            <person name="Amann R."/>
            <person name="Jetten M.S.M."/>
            <person name="Mascher T."/>
            <person name="Medema M.H."/>
            <person name="Devos D.P."/>
            <person name="Kaster A.-K."/>
            <person name="Ovreas L."/>
            <person name="Rohde M."/>
            <person name="Galperin M.Y."/>
            <person name="Jogler C."/>
        </authorList>
    </citation>
    <scope>NUCLEOTIDE SEQUENCE [LARGE SCALE GENOMIC DNA]</scope>
    <source>
        <strain evidence="3 4">Pla100</strain>
    </source>
</reference>
<evidence type="ECO:0000256" key="2">
    <source>
        <dbReference type="SAM" id="SignalP"/>
    </source>
</evidence>
<feature type="chain" id="PRO_5023139978" description="Secreted protein" evidence="2">
    <location>
        <begin position="19"/>
        <end position="103"/>
    </location>
</feature>
<evidence type="ECO:0000256" key="1">
    <source>
        <dbReference type="SAM" id="MobiDB-lite"/>
    </source>
</evidence>
<feature type="signal peptide" evidence="2">
    <location>
        <begin position="1"/>
        <end position="18"/>
    </location>
</feature>
<gene>
    <name evidence="3" type="ORF">Pla100_12510</name>
</gene>
<keyword evidence="2" id="KW-0732">Signal</keyword>
<dbReference type="AlphaFoldDB" id="A0A5C6AR22"/>
<keyword evidence="4" id="KW-1185">Reference proteome</keyword>
<proteinExistence type="predicted"/>
<protein>
    <recommendedName>
        <fullName evidence="5">Secreted protein</fullName>
    </recommendedName>
</protein>